<sequence>MDDRHSDLTTGSILRGLVMMAIPIMGTSFIQMAYNLTDMIWIGFLGSNAVAAVGIAGFFVWLSQAFVFLGKTGTEIKVAQATGAKLNERAEEIGRAGIHITVVIALIYSTFILLLRVPIISFFNTNNATVEKMAISYLVIVIAGLIFAFCNQVFTGIFNGRGNSRLPFKFNAIGLLINMILDPILINGIGPFPDMGVAGAAVATVFAQMVVFSIFIYNIRFKHVLFKHFQFFKKSKLDDIKAIMQMGFPPALQSALFTLISIVIARIIAAYGPLPIAVQKVGSQIESLTWMTALGFSVALGSFVGQNYGAKQYKRVITGYRTAMKVAFAIGLFNTFLLFFGAKWLFMIFIREPEAIALGVNYLKILALSQLFMCIEITSSGAFNGIGRTEPAAIISILFNLMRIPLALYFSQMTFLGLNGIWWSITITSVFKGVIIYVWFEMIIRKRNEFSL</sequence>
<feature type="transmembrane region" description="Helical" evidence="13">
    <location>
        <begin position="196"/>
        <end position="221"/>
    </location>
</feature>
<feature type="transmembrane region" description="Helical" evidence="13">
    <location>
        <begin position="135"/>
        <end position="158"/>
    </location>
</feature>
<evidence type="ECO:0000256" key="5">
    <source>
        <dbReference type="ARBA" id="ARBA00022448"/>
    </source>
</evidence>
<reference evidence="14 15" key="1">
    <citation type="submission" date="2023-04" db="EMBL/GenBank/DDBJ databases">
        <title>Fusibacter bizertensis strain WBS, isolated from littoral bottom sediments of the Arctic seas - biochemical and genomic analysis.</title>
        <authorList>
            <person name="Brioukhanov A.L."/>
        </authorList>
    </citation>
    <scope>NUCLEOTIDE SEQUENCE [LARGE SCALE GENOMIC DNA]</scope>
    <source>
        <strain evidence="14 15">WBS</strain>
    </source>
</reference>
<evidence type="ECO:0000256" key="8">
    <source>
        <dbReference type="ARBA" id="ARBA00022692"/>
    </source>
</evidence>
<evidence type="ECO:0000256" key="2">
    <source>
        <dbReference type="ARBA" id="ARBA00004651"/>
    </source>
</evidence>
<feature type="transmembrane region" description="Helical" evidence="13">
    <location>
        <begin position="356"/>
        <end position="379"/>
    </location>
</feature>
<feature type="transmembrane region" description="Helical" evidence="13">
    <location>
        <begin position="242"/>
        <end position="268"/>
    </location>
</feature>
<organism evidence="14 15">
    <name type="scientific">Fusibacter bizertensis</name>
    <dbReference type="NCBI Taxonomy" id="1488331"/>
    <lineage>
        <taxon>Bacteria</taxon>
        <taxon>Bacillati</taxon>
        <taxon>Bacillota</taxon>
        <taxon>Clostridia</taxon>
        <taxon>Eubacteriales</taxon>
        <taxon>Eubacteriales Family XII. Incertae Sedis</taxon>
        <taxon>Fusibacter</taxon>
    </lineage>
</organism>
<evidence type="ECO:0000256" key="3">
    <source>
        <dbReference type="ARBA" id="ARBA00010199"/>
    </source>
</evidence>
<comment type="caution">
    <text evidence="14">The sequence shown here is derived from an EMBL/GenBank/DDBJ whole genome shotgun (WGS) entry which is preliminary data.</text>
</comment>
<evidence type="ECO:0000256" key="13">
    <source>
        <dbReference type="SAM" id="Phobius"/>
    </source>
</evidence>
<dbReference type="InterPro" id="IPR050222">
    <property type="entry name" value="MATE_MdtK"/>
</dbReference>
<evidence type="ECO:0000313" key="14">
    <source>
        <dbReference type="EMBL" id="MDH8678517.1"/>
    </source>
</evidence>
<dbReference type="Proteomes" id="UP001158045">
    <property type="component" value="Unassembled WGS sequence"/>
</dbReference>
<keyword evidence="5" id="KW-0813">Transport</keyword>
<name>A0ABT6NDL5_9FIRM</name>
<gene>
    <name evidence="14" type="ORF">QE109_10190</name>
</gene>
<feature type="transmembrane region" description="Helical" evidence="13">
    <location>
        <begin position="12"/>
        <end position="34"/>
    </location>
</feature>
<dbReference type="EMBL" id="JARYZI010000006">
    <property type="protein sequence ID" value="MDH8678517.1"/>
    <property type="molecule type" value="Genomic_DNA"/>
</dbReference>
<dbReference type="PIRSF" id="PIRSF006603">
    <property type="entry name" value="DinF"/>
    <property type="match status" value="1"/>
</dbReference>
<dbReference type="PANTHER" id="PTHR43298">
    <property type="entry name" value="MULTIDRUG RESISTANCE PROTEIN NORM-RELATED"/>
    <property type="match status" value="1"/>
</dbReference>
<keyword evidence="15" id="KW-1185">Reference proteome</keyword>
<evidence type="ECO:0000256" key="12">
    <source>
        <dbReference type="ARBA" id="ARBA00031636"/>
    </source>
</evidence>
<keyword evidence="10" id="KW-0406">Ion transport</keyword>
<evidence type="ECO:0000256" key="1">
    <source>
        <dbReference type="ARBA" id="ARBA00003408"/>
    </source>
</evidence>
<evidence type="ECO:0000256" key="4">
    <source>
        <dbReference type="ARBA" id="ARBA00020268"/>
    </source>
</evidence>
<dbReference type="NCBIfam" id="TIGR00797">
    <property type="entry name" value="matE"/>
    <property type="match status" value="1"/>
</dbReference>
<keyword evidence="6" id="KW-0050">Antiport</keyword>
<feature type="transmembrane region" description="Helical" evidence="13">
    <location>
        <begin position="170"/>
        <end position="190"/>
    </location>
</feature>
<dbReference type="CDD" id="cd13140">
    <property type="entry name" value="MATE_like_1"/>
    <property type="match status" value="1"/>
</dbReference>
<keyword evidence="8 13" id="KW-0812">Transmembrane</keyword>
<evidence type="ECO:0000256" key="7">
    <source>
        <dbReference type="ARBA" id="ARBA00022475"/>
    </source>
</evidence>
<dbReference type="PANTHER" id="PTHR43298:SF2">
    <property type="entry name" value="FMN_FAD EXPORTER YEEO-RELATED"/>
    <property type="match status" value="1"/>
</dbReference>
<feature type="transmembrane region" description="Helical" evidence="13">
    <location>
        <begin position="96"/>
        <end position="115"/>
    </location>
</feature>
<dbReference type="RefSeq" id="WP_281094368.1">
    <property type="nucleotide sequence ID" value="NZ_JARYZI010000006.1"/>
</dbReference>
<keyword evidence="9 13" id="KW-1133">Transmembrane helix</keyword>
<evidence type="ECO:0000313" key="15">
    <source>
        <dbReference type="Proteomes" id="UP001158045"/>
    </source>
</evidence>
<accession>A0ABT6NDL5</accession>
<keyword evidence="11 13" id="KW-0472">Membrane</keyword>
<comment type="subcellular location">
    <subcellularLocation>
        <location evidence="2">Cell membrane</location>
        <topology evidence="2">Multi-pass membrane protein</topology>
    </subcellularLocation>
</comment>
<evidence type="ECO:0000256" key="11">
    <source>
        <dbReference type="ARBA" id="ARBA00023136"/>
    </source>
</evidence>
<protein>
    <recommendedName>
        <fullName evidence="4">Probable multidrug resistance protein NorM</fullName>
    </recommendedName>
    <alternativeName>
        <fullName evidence="12">Multidrug-efflux transporter</fullName>
    </alternativeName>
</protein>
<evidence type="ECO:0000256" key="10">
    <source>
        <dbReference type="ARBA" id="ARBA00023065"/>
    </source>
</evidence>
<feature type="transmembrane region" description="Helical" evidence="13">
    <location>
        <begin position="40"/>
        <end position="62"/>
    </location>
</feature>
<comment type="function">
    <text evidence="1">Multidrug efflux pump.</text>
</comment>
<feature type="transmembrane region" description="Helical" evidence="13">
    <location>
        <begin position="391"/>
        <end position="409"/>
    </location>
</feature>
<feature type="transmembrane region" description="Helical" evidence="13">
    <location>
        <begin position="326"/>
        <end position="350"/>
    </location>
</feature>
<evidence type="ECO:0000256" key="9">
    <source>
        <dbReference type="ARBA" id="ARBA00022989"/>
    </source>
</evidence>
<evidence type="ECO:0000256" key="6">
    <source>
        <dbReference type="ARBA" id="ARBA00022449"/>
    </source>
</evidence>
<proteinExistence type="inferred from homology"/>
<dbReference type="Pfam" id="PF01554">
    <property type="entry name" value="MatE"/>
    <property type="match status" value="2"/>
</dbReference>
<comment type="similarity">
    <text evidence="3">Belongs to the multi antimicrobial extrusion (MATE) (TC 2.A.66.1) family.</text>
</comment>
<dbReference type="InterPro" id="IPR048279">
    <property type="entry name" value="MdtK-like"/>
</dbReference>
<feature type="transmembrane region" description="Helical" evidence="13">
    <location>
        <begin position="421"/>
        <end position="440"/>
    </location>
</feature>
<feature type="transmembrane region" description="Helical" evidence="13">
    <location>
        <begin position="288"/>
        <end position="305"/>
    </location>
</feature>
<dbReference type="InterPro" id="IPR002528">
    <property type="entry name" value="MATE_fam"/>
</dbReference>
<keyword evidence="7" id="KW-1003">Cell membrane</keyword>